<reference evidence="2" key="1">
    <citation type="submission" date="2016-08" db="EMBL/GenBank/DDBJ databases">
        <authorList>
            <person name="Varghese N."/>
            <person name="Submissions Spin"/>
        </authorList>
    </citation>
    <scope>NUCLEOTIDE SEQUENCE [LARGE SCALE GENOMIC DNA]</scope>
    <source>
        <strain evidence="2">R-53144</strain>
    </source>
</reference>
<name>A0A1C4DV98_9GAMM</name>
<gene>
    <name evidence="1" type="ORF">GA0061080_11132</name>
</gene>
<proteinExistence type="predicted"/>
<evidence type="ECO:0000313" key="1">
    <source>
        <dbReference type="EMBL" id="SCC35277.1"/>
    </source>
</evidence>
<dbReference type="RefSeq" id="WP_091126272.1">
    <property type="nucleotide sequence ID" value="NZ_FMBA01000113.1"/>
</dbReference>
<accession>A0A1C4DV98</accession>
<dbReference type="AlphaFoldDB" id="A0A1C4DV98"/>
<dbReference type="OrthoDB" id="6460052at2"/>
<protein>
    <submittedName>
        <fullName evidence="1">Uncharacterized protein</fullName>
    </submittedName>
</protein>
<sequence>MINEANIAQKKTLDFQKFEKEKLYPFFKEEFGYLNSAFILGENYDQYAIIYYYLINGKYFIDFDVSTIDQSITINSIISVDEYKKEIQGKGRAKKESREYLDKIMKEINSNKYKIYM</sequence>
<keyword evidence="2" id="KW-1185">Reference proteome</keyword>
<dbReference type="Proteomes" id="UP000199698">
    <property type="component" value="Unassembled WGS sequence"/>
</dbReference>
<evidence type="ECO:0000313" key="2">
    <source>
        <dbReference type="Proteomes" id="UP000199698"/>
    </source>
</evidence>
<organism evidence="1 2">
    <name type="scientific">Gilliamella intestini</name>
    <dbReference type="NCBI Taxonomy" id="1798183"/>
    <lineage>
        <taxon>Bacteria</taxon>
        <taxon>Pseudomonadati</taxon>
        <taxon>Pseudomonadota</taxon>
        <taxon>Gammaproteobacteria</taxon>
        <taxon>Orbales</taxon>
        <taxon>Orbaceae</taxon>
        <taxon>Gilliamella</taxon>
    </lineage>
</organism>
<dbReference type="EMBL" id="FMBA01000113">
    <property type="protein sequence ID" value="SCC35277.1"/>
    <property type="molecule type" value="Genomic_DNA"/>
</dbReference>